<reference evidence="2" key="1">
    <citation type="submission" date="2020-07" db="EMBL/GenBank/DDBJ databases">
        <title>Multicomponent nature underlies the extraordinary mechanical properties of spider dragline silk.</title>
        <authorList>
            <person name="Kono N."/>
            <person name="Nakamura H."/>
            <person name="Mori M."/>
            <person name="Yoshida Y."/>
            <person name="Ohtoshi R."/>
            <person name="Malay A.D."/>
            <person name="Moran D.A.P."/>
            <person name="Tomita M."/>
            <person name="Numata K."/>
            <person name="Arakawa K."/>
        </authorList>
    </citation>
    <scope>NUCLEOTIDE SEQUENCE</scope>
</reference>
<feature type="compositionally biased region" description="Basic residues" evidence="1">
    <location>
        <begin position="100"/>
        <end position="110"/>
    </location>
</feature>
<proteinExistence type="predicted"/>
<comment type="caution">
    <text evidence="2">The sequence shown here is derived from an EMBL/GenBank/DDBJ whole genome shotgun (WGS) entry which is preliminary data.</text>
</comment>
<gene>
    <name evidence="2" type="ORF">TNCT_568121</name>
</gene>
<evidence type="ECO:0000313" key="3">
    <source>
        <dbReference type="Proteomes" id="UP000887116"/>
    </source>
</evidence>
<sequence length="110" mass="12871">MKCINWFFADLACFIRGRFEFANDITPAGRTWHCTTSSIPDQSQQFAFQLDPAVHYLVLNLLKSASRLPYPCYIITMNERTAETTVPQKNRDNRRCSPHEHHRGFQHSNR</sequence>
<evidence type="ECO:0000256" key="1">
    <source>
        <dbReference type="SAM" id="MobiDB-lite"/>
    </source>
</evidence>
<feature type="region of interest" description="Disordered" evidence="1">
    <location>
        <begin position="83"/>
        <end position="110"/>
    </location>
</feature>
<dbReference type="Proteomes" id="UP000887116">
    <property type="component" value="Unassembled WGS sequence"/>
</dbReference>
<evidence type="ECO:0000313" key="2">
    <source>
        <dbReference type="EMBL" id="GFR14815.1"/>
    </source>
</evidence>
<keyword evidence="3" id="KW-1185">Reference proteome</keyword>
<name>A0A8X6LM37_TRICU</name>
<protein>
    <submittedName>
        <fullName evidence="2">Uncharacterized protein</fullName>
    </submittedName>
</protein>
<organism evidence="2 3">
    <name type="scientific">Trichonephila clavata</name>
    <name type="common">Joro spider</name>
    <name type="synonym">Nephila clavata</name>
    <dbReference type="NCBI Taxonomy" id="2740835"/>
    <lineage>
        <taxon>Eukaryota</taxon>
        <taxon>Metazoa</taxon>
        <taxon>Ecdysozoa</taxon>
        <taxon>Arthropoda</taxon>
        <taxon>Chelicerata</taxon>
        <taxon>Arachnida</taxon>
        <taxon>Araneae</taxon>
        <taxon>Araneomorphae</taxon>
        <taxon>Entelegynae</taxon>
        <taxon>Araneoidea</taxon>
        <taxon>Nephilidae</taxon>
        <taxon>Trichonephila</taxon>
    </lineage>
</organism>
<dbReference type="EMBL" id="BMAO01027147">
    <property type="protein sequence ID" value="GFR14815.1"/>
    <property type="molecule type" value="Genomic_DNA"/>
</dbReference>
<dbReference type="AlphaFoldDB" id="A0A8X6LM37"/>
<accession>A0A8X6LM37</accession>
<feature type="compositionally biased region" description="Basic and acidic residues" evidence="1">
    <location>
        <begin position="89"/>
        <end position="99"/>
    </location>
</feature>